<evidence type="ECO:0000313" key="1">
    <source>
        <dbReference type="EMBL" id="GAF95135.1"/>
    </source>
</evidence>
<feature type="non-terminal residue" evidence="1">
    <location>
        <position position="106"/>
    </location>
</feature>
<accession>X0V3B6</accession>
<proteinExistence type="predicted"/>
<name>X0V3B6_9ZZZZ</name>
<reference evidence="1" key="1">
    <citation type="journal article" date="2014" name="Front. Microbiol.">
        <title>High frequency of phylogenetically diverse reductive dehalogenase-homologous genes in deep subseafloor sedimentary metagenomes.</title>
        <authorList>
            <person name="Kawai M."/>
            <person name="Futagami T."/>
            <person name="Toyoda A."/>
            <person name="Takaki Y."/>
            <person name="Nishi S."/>
            <person name="Hori S."/>
            <person name="Arai W."/>
            <person name="Tsubouchi T."/>
            <person name="Morono Y."/>
            <person name="Uchiyama I."/>
            <person name="Ito T."/>
            <person name="Fujiyama A."/>
            <person name="Inagaki F."/>
            <person name="Takami H."/>
        </authorList>
    </citation>
    <scope>NUCLEOTIDE SEQUENCE</scope>
    <source>
        <strain evidence="1">Expedition CK06-06</strain>
    </source>
</reference>
<gene>
    <name evidence="1" type="ORF">S01H1_26177</name>
</gene>
<sequence length="106" mass="11493">MKGAHAARALWAQLRAGLGKAAEDLSCMHPHHMHKGGPSFIDMLERRGKRYGTVLEIGTAHGMGAVMLSCFADKVVTIDVTRRPMLDVVLAAIPPPRAARIDVRIV</sequence>
<dbReference type="EMBL" id="BARS01015855">
    <property type="protein sequence ID" value="GAF95135.1"/>
    <property type="molecule type" value="Genomic_DNA"/>
</dbReference>
<dbReference type="AlphaFoldDB" id="X0V3B6"/>
<comment type="caution">
    <text evidence="1">The sequence shown here is derived from an EMBL/GenBank/DDBJ whole genome shotgun (WGS) entry which is preliminary data.</text>
</comment>
<protein>
    <submittedName>
        <fullName evidence="1">Uncharacterized protein</fullName>
    </submittedName>
</protein>
<organism evidence="1">
    <name type="scientific">marine sediment metagenome</name>
    <dbReference type="NCBI Taxonomy" id="412755"/>
    <lineage>
        <taxon>unclassified sequences</taxon>
        <taxon>metagenomes</taxon>
        <taxon>ecological metagenomes</taxon>
    </lineage>
</organism>